<gene>
    <name evidence="1" type="ORF">ITX56_04825</name>
</gene>
<evidence type="ECO:0000313" key="2">
    <source>
        <dbReference type="Proteomes" id="UP000706580"/>
    </source>
</evidence>
<protein>
    <submittedName>
        <fullName evidence="1">Uncharacterized protein</fullName>
    </submittedName>
</protein>
<name>A0ABS7RTF7_9ENTR</name>
<keyword evidence="2" id="KW-1185">Reference proteome</keyword>
<sequence length="125" mass="13938">MKLNDQAAQIALSNRGFLMAGDYTKEISRGDIISVTERTGLVVECVECVPLINAPLAMVMATCRDCKDQYMPFYCDLPFELPHQAAMAQMLNDAGEGFDLDDLLDIESLDAAVTIVHLEQWRHTE</sequence>
<reference evidence="1 2" key="1">
    <citation type="submission" date="2020-11" db="EMBL/GenBank/DDBJ databases">
        <title>Draft Genome of Enterobacter sp. strain EMC7.</title>
        <authorList>
            <person name="Barman P."/>
            <person name="Sinha S."/>
            <person name="Sen S."/>
            <person name="Chakraborty R."/>
        </authorList>
    </citation>
    <scope>NUCLEOTIDE SEQUENCE [LARGE SCALE GENOMIC DNA]</scope>
    <source>
        <strain evidence="1 2">EMC7</strain>
    </source>
</reference>
<dbReference type="EMBL" id="JADMNK010000002">
    <property type="protein sequence ID" value="MBZ0057143.1"/>
    <property type="molecule type" value="Genomic_DNA"/>
</dbReference>
<proteinExistence type="predicted"/>
<dbReference type="Proteomes" id="UP000706580">
    <property type="component" value="Unassembled WGS sequence"/>
</dbReference>
<dbReference type="RefSeq" id="WP_223074058.1">
    <property type="nucleotide sequence ID" value="NZ_JADMNK010000002.1"/>
</dbReference>
<organism evidence="1 2">
    <name type="scientific">Leclercia barmai</name>
    <dbReference type="NCBI Taxonomy" id="2785629"/>
    <lineage>
        <taxon>Bacteria</taxon>
        <taxon>Pseudomonadati</taxon>
        <taxon>Pseudomonadota</taxon>
        <taxon>Gammaproteobacteria</taxon>
        <taxon>Enterobacterales</taxon>
        <taxon>Enterobacteriaceae</taxon>
        <taxon>Leclercia</taxon>
    </lineage>
</organism>
<accession>A0ABS7RTF7</accession>
<evidence type="ECO:0000313" key="1">
    <source>
        <dbReference type="EMBL" id="MBZ0057143.1"/>
    </source>
</evidence>
<comment type="caution">
    <text evidence="1">The sequence shown here is derived from an EMBL/GenBank/DDBJ whole genome shotgun (WGS) entry which is preliminary data.</text>
</comment>